<sequence length="163" mass="17824">MSDVQQNLRVRLGPLASALIEGSSETRQEALEQAIQKLQEAADGSENTKAAPADSSTDLSALSHQISQQGELLSSLRLQVMKEMQMLRLLVASLMSDTNSGQQQLLAFATDAIEDLREHNGLLKEQELSNLESAEAAFTVAVRNQLQMGGDEIESDLEEEIER</sequence>
<organism evidence="1 3">
    <name type="scientific">Tritonibacter scottomollicae</name>
    <name type="common">Epibacterium scottomollicae</name>
    <dbReference type="NCBI Taxonomy" id="483013"/>
    <lineage>
        <taxon>Bacteria</taxon>
        <taxon>Pseudomonadati</taxon>
        <taxon>Pseudomonadota</taxon>
        <taxon>Alphaproteobacteria</taxon>
        <taxon>Rhodobacterales</taxon>
        <taxon>Paracoccaceae</taxon>
        <taxon>Tritonibacter</taxon>
    </lineage>
</organism>
<keyword evidence="2" id="KW-0614">Plasmid</keyword>
<keyword evidence="4" id="KW-1185">Reference proteome</keyword>
<gene>
    <name evidence="1" type="ORF">CLV89_11459</name>
    <name evidence="2" type="ORF">R1T40_21385</name>
</gene>
<accession>A0A2T1AB76</accession>
<dbReference type="EMBL" id="CP136707">
    <property type="protein sequence ID" value="WOI35497.1"/>
    <property type="molecule type" value="Genomic_DNA"/>
</dbReference>
<dbReference type="Proteomes" id="UP000237718">
    <property type="component" value="Unassembled WGS sequence"/>
</dbReference>
<evidence type="ECO:0000313" key="4">
    <source>
        <dbReference type="Proteomes" id="UP001302666"/>
    </source>
</evidence>
<proteinExistence type="predicted"/>
<dbReference type="OrthoDB" id="7862589at2"/>
<reference evidence="2 4" key="2">
    <citation type="submission" date="2023-10" db="EMBL/GenBank/DDBJ databases">
        <title>Eight complete genome sequences of bacteria isolated from laboratory stock of Giant Kelp gametophytes.</title>
        <authorList>
            <person name="Tolentino B."/>
            <person name="Nuzhdin S."/>
        </authorList>
    </citation>
    <scope>NUCLEOTIDE SEQUENCE [LARGE SCALE GENOMIC DNA]</scope>
    <source>
        <strain evidence="2 4">LC.270.F.C4</strain>
        <plasmid evidence="2 4">unnamed4</plasmid>
    </source>
</reference>
<dbReference type="AlphaFoldDB" id="A0A2T1AB76"/>
<evidence type="ECO:0000313" key="2">
    <source>
        <dbReference type="EMBL" id="WOI35497.1"/>
    </source>
</evidence>
<evidence type="ECO:0000313" key="1">
    <source>
        <dbReference type="EMBL" id="PRZ45608.1"/>
    </source>
</evidence>
<reference evidence="1 3" key="1">
    <citation type="submission" date="2018-03" db="EMBL/GenBank/DDBJ databases">
        <title>Genomic Encyclopedia of Archaeal and Bacterial Type Strains, Phase II (KMG-II): from individual species to whole genera.</title>
        <authorList>
            <person name="Goeker M."/>
        </authorList>
    </citation>
    <scope>NUCLEOTIDE SEQUENCE [LARGE SCALE GENOMIC DNA]</scope>
    <source>
        <strain evidence="1 3">DSM 25328</strain>
    </source>
</reference>
<geneLocation type="plasmid" evidence="2 4">
    <name>unnamed4</name>
</geneLocation>
<dbReference type="EMBL" id="PVUF01000014">
    <property type="protein sequence ID" value="PRZ45608.1"/>
    <property type="molecule type" value="Genomic_DNA"/>
</dbReference>
<evidence type="ECO:0000313" key="3">
    <source>
        <dbReference type="Proteomes" id="UP000237718"/>
    </source>
</evidence>
<protein>
    <submittedName>
        <fullName evidence="1">Uncharacterized protein</fullName>
    </submittedName>
</protein>
<name>A0A2T1AB76_TRISK</name>
<dbReference type="Proteomes" id="UP001302666">
    <property type="component" value="Plasmid unnamed4"/>
</dbReference>
<dbReference type="RefSeq" id="WP_106165026.1">
    <property type="nucleotide sequence ID" value="NZ_CP136707.1"/>
</dbReference>